<evidence type="ECO:0000256" key="2">
    <source>
        <dbReference type="SAM" id="SignalP"/>
    </source>
</evidence>
<evidence type="ECO:0000259" key="3">
    <source>
        <dbReference type="Pfam" id="PF08239"/>
    </source>
</evidence>
<proteinExistence type="predicted"/>
<dbReference type="OrthoDB" id="964913at2"/>
<evidence type="ECO:0000313" key="4">
    <source>
        <dbReference type="EMBL" id="TXL80437.1"/>
    </source>
</evidence>
<feature type="compositionally biased region" description="Low complexity" evidence="1">
    <location>
        <begin position="113"/>
        <end position="122"/>
    </location>
</feature>
<dbReference type="Pfam" id="PF08239">
    <property type="entry name" value="SH3_3"/>
    <property type="match status" value="1"/>
</dbReference>
<comment type="caution">
    <text evidence="4">The sequence shown here is derived from an EMBL/GenBank/DDBJ whole genome shotgun (WGS) entry which is preliminary data.</text>
</comment>
<name>A0A5C8PU49_9HYPH</name>
<feature type="chain" id="PRO_5022934647" evidence="2">
    <location>
        <begin position="27"/>
        <end position="244"/>
    </location>
</feature>
<feature type="domain" description="SH3b" evidence="3">
    <location>
        <begin position="44"/>
        <end position="104"/>
    </location>
</feature>
<accession>A0A5C8PU49</accession>
<organism evidence="4 5">
    <name type="scientific">Vineibacter terrae</name>
    <dbReference type="NCBI Taxonomy" id="2586908"/>
    <lineage>
        <taxon>Bacteria</taxon>
        <taxon>Pseudomonadati</taxon>
        <taxon>Pseudomonadota</taxon>
        <taxon>Alphaproteobacteria</taxon>
        <taxon>Hyphomicrobiales</taxon>
        <taxon>Vineibacter</taxon>
    </lineage>
</organism>
<gene>
    <name evidence="4" type="ORF">FHP25_05260</name>
</gene>
<keyword evidence="5" id="KW-1185">Reference proteome</keyword>
<dbReference type="Gene3D" id="2.30.30.40">
    <property type="entry name" value="SH3 Domains"/>
    <property type="match status" value="1"/>
</dbReference>
<sequence>MRSRLAIPLVACAGLALARAPVPATAQDSSPSSWAVTGVSAGRTLNLRAQPSPSSESVGAVPRDARGLANLGCRELPDQPAALKRWCRVRYKNAEGWVARRFLKEDVDPSTTAAPKSAAPEAATPPAPAPDAGAMAFTCAAAGAVAVMVDKDGTVTHQAYPARAAMQLTISVKPAAAQSAGPVAPATIWQMLDQQGERFEGTIAWGKTVDAREGHWRLDLQSKTLRMVQPQDGVAARFFRFDCE</sequence>
<keyword evidence="2" id="KW-0732">Signal</keyword>
<evidence type="ECO:0000256" key="1">
    <source>
        <dbReference type="SAM" id="MobiDB-lite"/>
    </source>
</evidence>
<dbReference type="EMBL" id="VDUZ01000004">
    <property type="protein sequence ID" value="TXL80437.1"/>
    <property type="molecule type" value="Genomic_DNA"/>
</dbReference>
<feature type="region of interest" description="Disordered" evidence="1">
    <location>
        <begin position="108"/>
        <end position="129"/>
    </location>
</feature>
<dbReference type="RefSeq" id="WP_147845852.1">
    <property type="nucleotide sequence ID" value="NZ_VDUZ01000004.1"/>
</dbReference>
<protein>
    <submittedName>
        <fullName evidence="4">SH3 domain-containing protein</fullName>
    </submittedName>
</protein>
<evidence type="ECO:0000313" key="5">
    <source>
        <dbReference type="Proteomes" id="UP000321638"/>
    </source>
</evidence>
<reference evidence="4 5" key="1">
    <citation type="submission" date="2019-06" db="EMBL/GenBank/DDBJ databases">
        <title>New taxonomy in bacterial strain CC-CFT640, isolated from vineyard.</title>
        <authorList>
            <person name="Lin S.-Y."/>
            <person name="Tsai C.-F."/>
            <person name="Young C.-C."/>
        </authorList>
    </citation>
    <scope>NUCLEOTIDE SEQUENCE [LARGE SCALE GENOMIC DNA]</scope>
    <source>
        <strain evidence="4 5">CC-CFT640</strain>
    </source>
</reference>
<dbReference type="InterPro" id="IPR003646">
    <property type="entry name" value="SH3-like_bac-type"/>
</dbReference>
<dbReference type="AlphaFoldDB" id="A0A5C8PU49"/>
<feature type="signal peptide" evidence="2">
    <location>
        <begin position="1"/>
        <end position="26"/>
    </location>
</feature>
<dbReference type="Proteomes" id="UP000321638">
    <property type="component" value="Unassembled WGS sequence"/>
</dbReference>